<sequence length="97" mass="11033">MHMASGTYPRRLPPWVPNGVFRPRGPLIQTLRVEGEFKEDTLELTILSRAGTSLRRVEIAKCRSVSLSTMSRLMDLVEEVELDGVEGEDDLAWEFKD</sequence>
<dbReference type="EMBL" id="KL198016">
    <property type="protein sequence ID" value="KDQ21935.1"/>
    <property type="molecule type" value="Genomic_DNA"/>
</dbReference>
<protein>
    <submittedName>
        <fullName evidence="1">Uncharacterized protein</fullName>
    </submittedName>
</protein>
<evidence type="ECO:0000313" key="2">
    <source>
        <dbReference type="Proteomes" id="UP000027195"/>
    </source>
</evidence>
<gene>
    <name evidence="1" type="ORF">BOTBODRAFT_217614</name>
</gene>
<proteinExistence type="predicted"/>
<keyword evidence="2" id="KW-1185">Reference proteome</keyword>
<dbReference type="Proteomes" id="UP000027195">
    <property type="component" value="Unassembled WGS sequence"/>
</dbReference>
<dbReference type="InParanoid" id="A0A067N4P9"/>
<dbReference type="HOGENOM" id="CLU_2346403_0_0_1"/>
<name>A0A067N4P9_BOTB1</name>
<reference evidence="2" key="1">
    <citation type="journal article" date="2014" name="Proc. Natl. Acad. Sci. U.S.A.">
        <title>Extensive sampling of basidiomycete genomes demonstrates inadequacy of the white-rot/brown-rot paradigm for wood decay fungi.</title>
        <authorList>
            <person name="Riley R."/>
            <person name="Salamov A.A."/>
            <person name="Brown D.W."/>
            <person name="Nagy L.G."/>
            <person name="Floudas D."/>
            <person name="Held B.W."/>
            <person name="Levasseur A."/>
            <person name="Lombard V."/>
            <person name="Morin E."/>
            <person name="Otillar R."/>
            <person name="Lindquist E.A."/>
            <person name="Sun H."/>
            <person name="LaButti K.M."/>
            <person name="Schmutz J."/>
            <person name="Jabbour D."/>
            <person name="Luo H."/>
            <person name="Baker S.E."/>
            <person name="Pisabarro A.G."/>
            <person name="Walton J.D."/>
            <person name="Blanchette R.A."/>
            <person name="Henrissat B."/>
            <person name="Martin F."/>
            <person name="Cullen D."/>
            <person name="Hibbett D.S."/>
            <person name="Grigoriev I.V."/>
        </authorList>
    </citation>
    <scope>NUCLEOTIDE SEQUENCE [LARGE SCALE GENOMIC DNA]</scope>
    <source>
        <strain evidence="2">FD-172 SS1</strain>
    </source>
</reference>
<dbReference type="AlphaFoldDB" id="A0A067N4P9"/>
<accession>A0A067N4P9</accession>
<organism evidence="1 2">
    <name type="scientific">Botryobasidium botryosum (strain FD-172 SS1)</name>
    <dbReference type="NCBI Taxonomy" id="930990"/>
    <lineage>
        <taxon>Eukaryota</taxon>
        <taxon>Fungi</taxon>
        <taxon>Dikarya</taxon>
        <taxon>Basidiomycota</taxon>
        <taxon>Agaricomycotina</taxon>
        <taxon>Agaricomycetes</taxon>
        <taxon>Cantharellales</taxon>
        <taxon>Botryobasidiaceae</taxon>
        <taxon>Botryobasidium</taxon>
    </lineage>
</organism>
<evidence type="ECO:0000313" key="1">
    <source>
        <dbReference type="EMBL" id="KDQ21935.1"/>
    </source>
</evidence>